<accession>A0A2I4CE42</accession>
<dbReference type="Proteomes" id="UP000192220">
    <property type="component" value="Unplaced"/>
</dbReference>
<evidence type="ECO:0000313" key="2">
    <source>
        <dbReference type="Proteomes" id="UP000192220"/>
    </source>
</evidence>
<keyword evidence="3" id="KW-0966">Cell projection</keyword>
<keyword evidence="3" id="KW-0282">Flagellum</keyword>
<gene>
    <name evidence="3" type="primary">cfap77</name>
</gene>
<feature type="region of interest" description="Disordered" evidence="1">
    <location>
        <begin position="201"/>
        <end position="220"/>
    </location>
</feature>
<dbReference type="InterPro" id="IPR029147">
    <property type="entry name" value="CFAP77"/>
</dbReference>
<dbReference type="AlphaFoldDB" id="A0A2I4CE42"/>
<reference evidence="3" key="1">
    <citation type="submission" date="2025-08" db="UniProtKB">
        <authorList>
            <consortium name="RefSeq"/>
        </authorList>
    </citation>
    <scope>IDENTIFICATION</scope>
    <source>
        <strain evidence="3">Quisiro</strain>
        <tissue evidence="3">Liver</tissue>
    </source>
</reference>
<dbReference type="CTD" id="389799"/>
<dbReference type="PANTHER" id="PTHR28617">
    <property type="entry name" value="CILIA- AND FLAGELLA-ASSOCIATED PROTEIN 77"/>
    <property type="match status" value="1"/>
</dbReference>
<organism evidence="2 3">
    <name type="scientific">Austrofundulus limnaeus</name>
    <name type="common">Annual killifish</name>
    <dbReference type="NCBI Taxonomy" id="52670"/>
    <lineage>
        <taxon>Eukaryota</taxon>
        <taxon>Metazoa</taxon>
        <taxon>Chordata</taxon>
        <taxon>Craniata</taxon>
        <taxon>Vertebrata</taxon>
        <taxon>Euteleostomi</taxon>
        <taxon>Actinopterygii</taxon>
        <taxon>Neopterygii</taxon>
        <taxon>Teleostei</taxon>
        <taxon>Neoteleostei</taxon>
        <taxon>Acanthomorphata</taxon>
        <taxon>Ovalentaria</taxon>
        <taxon>Atherinomorphae</taxon>
        <taxon>Cyprinodontiformes</taxon>
        <taxon>Rivulidae</taxon>
        <taxon>Austrofundulus</taxon>
    </lineage>
</organism>
<feature type="region of interest" description="Disordered" evidence="1">
    <location>
        <begin position="116"/>
        <end position="144"/>
    </location>
</feature>
<dbReference type="KEGG" id="alim:106527813"/>
<dbReference type="FunCoup" id="A0A2I4CE42">
    <property type="interactions" value="84"/>
</dbReference>
<dbReference type="Pfam" id="PF14825">
    <property type="entry name" value="CFAP77"/>
    <property type="match status" value="1"/>
</dbReference>
<keyword evidence="3" id="KW-0969">Cilium</keyword>
<dbReference type="RefSeq" id="XP_013878261.1">
    <property type="nucleotide sequence ID" value="XM_014022807.1"/>
</dbReference>
<proteinExistence type="predicted"/>
<evidence type="ECO:0000313" key="3">
    <source>
        <dbReference type="RefSeq" id="XP_013878261.1"/>
    </source>
</evidence>
<dbReference type="STRING" id="52670.A0A2I4CE42"/>
<evidence type="ECO:0000256" key="1">
    <source>
        <dbReference type="SAM" id="MobiDB-lite"/>
    </source>
</evidence>
<name>A0A2I4CE42_AUSLI</name>
<protein>
    <submittedName>
        <fullName evidence="3">Cilia- and flagella-associated protein 77 isoform X1</fullName>
    </submittedName>
</protein>
<keyword evidence="2" id="KW-1185">Reference proteome</keyword>
<dbReference type="InParanoid" id="A0A2I4CE42"/>
<dbReference type="PANTHER" id="PTHR28617:SF1">
    <property type="entry name" value="CILIA- AND FLAGELLA-ASSOCIATED PROTEIN 77"/>
    <property type="match status" value="1"/>
</dbReference>
<dbReference type="OrthoDB" id="532484at2759"/>
<sequence>MSHSKAIFRNRMKESMTSPRLGVVRESMRKDPLLIKAPLGKARTRGLTLPGPDFTYGTSINSVSNGGVAQVLSSWNVQPRCEDSTQTLDFVSLNRNAVRSGLITSKELNRYRHQVGRTTAQNRASGRHRGGASRPPPVLPDVTFGVKNRPASPLADLLSYSYAHRWIQEQSSNQTSNQEHQVKPGRVAENRTSLLRKNRSLPVLQTPFSPPQWSQVPPALDTFRDPEARRRALQTHRSKYGVHRGRQAPRDTV</sequence>